<name>A0ABZ2BQK6_9RHOB</name>
<evidence type="ECO:0000313" key="3">
    <source>
        <dbReference type="Proteomes" id="UP001318682"/>
    </source>
</evidence>
<feature type="region of interest" description="Disordered" evidence="1">
    <location>
        <begin position="176"/>
        <end position="198"/>
    </location>
</feature>
<proteinExistence type="predicted"/>
<evidence type="ECO:0000313" key="2">
    <source>
        <dbReference type="EMBL" id="WVX48126.1"/>
    </source>
</evidence>
<accession>A0ABZ2BQK6</accession>
<organism evidence="2 3">
    <name type="scientific">Roseobacter fucihabitans</name>
    <dbReference type="NCBI Taxonomy" id="1537242"/>
    <lineage>
        <taxon>Bacteria</taxon>
        <taxon>Pseudomonadati</taxon>
        <taxon>Pseudomonadota</taxon>
        <taxon>Alphaproteobacteria</taxon>
        <taxon>Rhodobacterales</taxon>
        <taxon>Roseobacteraceae</taxon>
        <taxon>Roseobacter</taxon>
    </lineage>
</organism>
<gene>
    <name evidence="2" type="ORF">ROLI_012040</name>
</gene>
<evidence type="ECO:0000256" key="1">
    <source>
        <dbReference type="SAM" id="MobiDB-lite"/>
    </source>
</evidence>
<reference evidence="3" key="2">
    <citation type="submission" date="2024-01" db="EMBL/GenBank/DDBJ databases">
        <title>Roseobacter fucihabitans sp. nov., isolated from the brown alga Fucus spiralis.</title>
        <authorList>
            <person name="Hahnke S."/>
            <person name="Berger M."/>
            <person name="Schlingloff A."/>
            <person name="Athale I."/>
            <person name="Neumann-Schaal M."/>
            <person name="Adenaya A."/>
            <person name="Poehlein A."/>
            <person name="Daniel R."/>
            <person name="Pertersen J."/>
            <person name="Brinkhoff T."/>
        </authorList>
    </citation>
    <scope>NUCLEOTIDE SEQUENCE [LARGE SCALE GENOMIC DNA]</scope>
    <source>
        <strain evidence="3">B14</strain>
    </source>
</reference>
<reference evidence="2 3" key="1">
    <citation type="submission" date="2015-07" db="EMBL/GenBank/DDBJ databases">
        <authorList>
            <person name="Voget S."/>
            <person name="Dogs M."/>
            <person name="Brinkhoff T.H."/>
            <person name="Daniel R."/>
        </authorList>
    </citation>
    <scope>NUCLEOTIDE SEQUENCE [LARGE SCALE GENOMIC DNA]</scope>
    <source>
        <strain evidence="2 3">B14</strain>
    </source>
</reference>
<protein>
    <submittedName>
        <fullName evidence="2">Uncharacterized protein</fullName>
    </submittedName>
</protein>
<sequence length="198" mass="21544">MGASLPDLVARHNTLLALRRRDRRRKARHNCAVLQAYQSVSYRIRAPTEVWVFENRSKALAENVGFFWAAGAAVGRTASARVDQRSRITCFLATATGAGCLRQIAQDCSPTRIPTTRPPFLQAAPDPATIYKTPISPNTGSWDFAGRWPLCASPLQQGLRNPALWVAINPGAWRAPSGPPLGSHPDPGRYHSPGPQGV</sequence>
<dbReference type="EMBL" id="CP143423">
    <property type="protein sequence ID" value="WVX48126.1"/>
    <property type="molecule type" value="Genomic_DNA"/>
</dbReference>
<dbReference type="Proteomes" id="UP001318682">
    <property type="component" value="Chromosome"/>
</dbReference>
<keyword evidence="3" id="KW-1185">Reference proteome</keyword>